<organism evidence="3 4">
    <name type="scientific">Sulfuriroseicoccus oceanibius</name>
    <dbReference type="NCBI Taxonomy" id="2707525"/>
    <lineage>
        <taxon>Bacteria</taxon>
        <taxon>Pseudomonadati</taxon>
        <taxon>Verrucomicrobiota</taxon>
        <taxon>Verrucomicrobiia</taxon>
        <taxon>Verrucomicrobiales</taxon>
        <taxon>Verrucomicrobiaceae</taxon>
        <taxon>Sulfuriroseicoccus</taxon>
    </lineage>
</organism>
<accession>A0A6B3LCX5</accession>
<dbReference type="EMBL" id="CP066776">
    <property type="protein sequence ID" value="QQL44876.1"/>
    <property type="molecule type" value="Genomic_DNA"/>
</dbReference>
<keyword evidence="4" id="KW-1185">Reference proteome</keyword>
<dbReference type="Proteomes" id="UP000475117">
    <property type="component" value="Chromosome"/>
</dbReference>
<dbReference type="Gene3D" id="3.40.50.12710">
    <property type="match status" value="1"/>
</dbReference>
<reference evidence="3 4" key="1">
    <citation type="submission" date="2020-12" db="EMBL/GenBank/DDBJ databases">
        <title>Sulforoseuscoccus oceanibium gen. nov., sp. nov., a representative of the phylum Verrucomicrobia with special cytoplasmic membrane, and proposal of Sulforoseuscoccusaceae fam. nov.</title>
        <authorList>
            <person name="Xi F."/>
        </authorList>
    </citation>
    <scope>NUCLEOTIDE SEQUENCE [LARGE SCALE GENOMIC DNA]</scope>
    <source>
        <strain evidence="3 4">T37</strain>
    </source>
</reference>
<name>A0A6B3LCX5_9BACT</name>
<dbReference type="InterPro" id="IPR029063">
    <property type="entry name" value="SAM-dependent_MTases_sf"/>
</dbReference>
<gene>
    <name evidence="3" type="ORF">G3M56_013515</name>
</gene>
<dbReference type="InterPro" id="IPR038375">
    <property type="entry name" value="NDUFAF7_sf"/>
</dbReference>
<dbReference type="PANTHER" id="PTHR12049:SF7">
    <property type="entry name" value="PROTEIN ARGININE METHYLTRANSFERASE NDUFAF7, MITOCHONDRIAL"/>
    <property type="match status" value="1"/>
</dbReference>
<evidence type="ECO:0000256" key="1">
    <source>
        <dbReference type="ARBA" id="ARBA00022603"/>
    </source>
</evidence>
<dbReference type="GO" id="GO:0032259">
    <property type="term" value="P:methylation"/>
    <property type="evidence" value="ECO:0007669"/>
    <property type="project" value="UniProtKB-KW"/>
</dbReference>
<dbReference type="SUPFAM" id="SSF53335">
    <property type="entry name" value="S-adenosyl-L-methionine-dependent methyltransferases"/>
    <property type="match status" value="1"/>
</dbReference>
<keyword evidence="1 3" id="KW-0489">Methyltransferase</keyword>
<dbReference type="InterPro" id="IPR003788">
    <property type="entry name" value="NDUFAF7"/>
</dbReference>
<dbReference type="GO" id="GO:0035243">
    <property type="term" value="F:protein-arginine omega-N symmetric methyltransferase activity"/>
    <property type="evidence" value="ECO:0007669"/>
    <property type="project" value="TreeGrafter"/>
</dbReference>
<dbReference type="AlphaFoldDB" id="A0A6B3LCX5"/>
<evidence type="ECO:0000313" key="3">
    <source>
        <dbReference type="EMBL" id="QQL44876.1"/>
    </source>
</evidence>
<sequence>MPHIQQILTEIRRKIESSDSQSIPFSLFMETALYGSDAAYYRQPDRKVGREGDFFTSVSVGRCFGIVLAEWIATQWQQLASPSPCRLIEQGAHNGQLMADILDHLQSAHPECYAALSPTIIEPFATARSRQQQFLGATGHSIDWADDWQDLAPAPGIIVCNELLDAFPFERIRWSSELTAWQQLHVTITPEGEPPFSENFVPIEPGTPLAREIEATPDLAEPNLPDGYVTEVLTTASNWLRSASSTLTQGTLLLIDYGFADTDYYHPERTAGTLRTYFQHNALDDPLQHIGDSDITAHVNFSSLSRHASAIGLNPKPLLDQGPFIVAAAKNWLLATESSGDSTSPAFLKLLRQFNSLTHPASMGSQFKVLVIEKSPTDSHS</sequence>
<dbReference type="Pfam" id="PF02636">
    <property type="entry name" value="Methyltransf_28"/>
    <property type="match status" value="1"/>
</dbReference>
<proteinExistence type="predicted"/>
<dbReference type="KEGG" id="soa:G3M56_013515"/>
<keyword evidence="2 3" id="KW-0808">Transferase</keyword>
<evidence type="ECO:0000256" key="2">
    <source>
        <dbReference type="ARBA" id="ARBA00022679"/>
    </source>
</evidence>
<protein>
    <submittedName>
        <fullName evidence="3">SAM-dependent methyltransferase</fullName>
    </submittedName>
</protein>
<evidence type="ECO:0000313" key="4">
    <source>
        <dbReference type="Proteomes" id="UP000475117"/>
    </source>
</evidence>
<dbReference type="PANTHER" id="PTHR12049">
    <property type="entry name" value="PROTEIN ARGININE METHYLTRANSFERASE NDUFAF7, MITOCHONDRIAL"/>
    <property type="match status" value="1"/>
</dbReference>
<dbReference type="RefSeq" id="WP_164364697.1">
    <property type="nucleotide sequence ID" value="NZ_CP066776.1"/>
</dbReference>